<dbReference type="PANTHER" id="PTHR38479:SF2">
    <property type="entry name" value="WINGED HELIX DNA-BINDING DOMAIN-CONTAINING PROTEIN"/>
    <property type="match status" value="1"/>
</dbReference>
<dbReference type="EMBL" id="AM114193">
    <property type="protein sequence ID" value="CAJ36413.1"/>
    <property type="molecule type" value="Genomic_DNA"/>
</dbReference>
<accession>Q0W5D0</accession>
<dbReference type="KEGG" id="rci:RCIX1096"/>
<evidence type="ECO:0000313" key="2">
    <source>
        <dbReference type="Proteomes" id="UP000000663"/>
    </source>
</evidence>
<dbReference type="PATRIC" id="fig|351160.9.peg.1826"/>
<dbReference type="Proteomes" id="UP000000663">
    <property type="component" value="Chromosome"/>
</dbReference>
<proteinExistence type="predicted"/>
<dbReference type="Pfam" id="PF06224">
    <property type="entry name" value="AlkZ-like"/>
    <property type="match status" value="1"/>
</dbReference>
<evidence type="ECO:0000313" key="1">
    <source>
        <dbReference type="EMBL" id="CAJ36413.1"/>
    </source>
</evidence>
<dbReference type="InterPro" id="IPR009351">
    <property type="entry name" value="AlkZ-like"/>
</dbReference>
<gene>
    <name evidence="1" type="ORF">RCIX1096</name>
</gene>
<organism evidence="1 2">
    <name type="scientific">Methanocella arvoryzae (strain DSM 22066 / NBRC 105507 / MRE50)</name>
    <dbReference type="NCBI Taxonomy" id="351160"/>
    <lineage>
        <taxon>Archaea</taxon>
        <taxon>Methanobacteriati</taxon>
        <taxon>Methanobacteriota</taxon>
        <taxon>Stenosarchaea group</taxon>
        <taxon>Methanomicrobia</taxon>
        <taxon>Methanocellales</taxon>
        <taxon>Methanocellaceae</taxon>
        <taxon>Methanocella</taxon>
    </lineage>
</organism>
<keyword evidence="2" id="KW-1185">Reference proteome</keyword>
<sequence length="384" mass="43195">MSVHEDTTVNSEPAHLSPEEVRWQRLHAQHLDVKAPVDRLVEVVRSLCGANAQSRQAMMLSLRARIGGLEPAYVNKALEEKRLVRTWAMRGTLHLVDPQDLNWIVPLLGPGLIKKGMGRRLELGLDEKKVALGLEEIRDILREEGSLTRSELVEMLNERGVDIDPKSQAPYHLLARAALEGIVGIGPENDEGKQTFYLVADPGAIRKRMSDEEWQAELARRYLPGYGPASLKDFTSWSGQSVSRAKRGWDILRENGTIMPVTVEGQVLWSLRTQDEHSDKLAVSGTVVNLLPAFDPYVLGYDDRRYLVPESYHGEVYHGGQTVPVVLIDGLVAGVWRYERSGKRLDLKIKPFKPFDHTIRRLVAEEAEDTGRFLSQSPSVVYIK</sequence>
<protein>
    <recommendedName>
        <fullName evidence="3">Winged helix DNA-binding domain-containing protein</fullName>
    </recommendedName>
</protein>
<dbReference type="OrthoDB" id="303731at2157"/>
<reference evidence="1 2" key="1">
    <citation type="journal article" date="2006" name="Science">
        <title>Genome of rice cluster I archaea -- the key methane producers in the rice rhizosphere.</title>
        <authorList>
            <person name="Erkel C."/>
            <person name="Kube M."/>
            <person name="Reinhardt R."/>
            <person name="Liesack W."/>
        </authorList>
    </citation>
    <scope>NUCLEOTIDE SEQUENCE [LARGE SCALE GENOMIC DNA]</scope>
    <source>
        <strain evidence="2">DSM 22066 / NBRC 105507 / MRE50</strain>
    </source>
</reference>
<dbReference type="PANTHER" id="PTHR38479">
    <property type="entry name" value="LMO0824 PROTEIN"/>
    <property type="match status" value="1"/>
</dbReference>
<evidence type="ECO:0008006" key="3">
    <source>
        <dbReference type="Google" id="ProtNLM"/>
    </source>
</evidence>
<dbReference type="eggNOG" id="arCOG11014">
    <property type="taxonomic scope" value="Archaea"/>
</dbReference>
<dbReference type="AlphaFoldDB" id="Q0W5D0"/>
<name>Q0W5D0_METAR</name>